<dbReference type="Gramene" id="PVH65915">
    <property type="protein sequence ID" value="PVH65915"/>
    <property type="gene ID" value="PAHAL_1G103100"/>
</dbReference>
<protein>
    <submittedName>
        <fullName evidence="1">Uncharacterized protein</fullName>
    </submittedName>
</protein>
<accession>A0A2T8KUS4</accession>
<proteinExistence type="predicted"/>
<name>A0A2T8KUS4_9POAL</name>
<gene>
    <name evidence="1" type="ORF">PAHAL_1G103100</name>
</gene>
<dbReference type="AlphaFoldDB" id="A0A2T8KUS4"/>
<evidence type="ECO:0000313" key="1">
    <source>
        <dbReference type="EMBL" id="PVH65915.1"/>
    </source>
</evidence>
<reference evidence="1" key="1">
    <citation type="submission" date="2018-04" db="EMBL/GenBank/DDBJ databases">
        <title>WGS assembly of Panicum hallii.</title>
        <authorList>
            <person name="Lovell J."/>
            <person name="Jenkins J."/>
            <person name="Lowry D."/>
            <person name="Mamidi S."/>
            <person name="Sreedasyam A."/>
            <person name="Weng X."/>
            <person name="Barry K."/>
            <person name="Bonette J."/>
            <person name="Campitelli B."/>
            <person name="Daum C."/>
            <person name="Gordon S."/>
            <person name="Gould B."/>
            <person name="Lipzen A."/>
            <person name="Macqueen A."/>
            <person name="Palacio-Mejia J."/>
            <person name="Plott C."/>
            <person name="Shakirov E."/>
            <person name="Shu S."/>
            <person name="Yoshinaga Y."/>
            <person name="Zane M."/>
            <person name="Rokhsar D."/>
            <person name="Grimwood J."/>
            <person name="Schmutz J."/>
            <person name="Juenger T."/>
        </authorList>
    </citation>
    <scope>NUCLEOTIDE SEQUENCE [LARGE SCALE GENOMIC DNA]</scope>
    <source>
        <strain evidence="1">FIL2</strain>
    </source>
</reference>
<dbReference type="Proteomes" id="UP000243499">
    <property type="component" value="Chromosome 1"/>
</dbReference>
<dbReference type="EMBL" id="CM008046">
    <property type="protein sequence ID" value="PVH65915.1"/>
    <property type="molecule type" value="Genomic_DNA"/>
</dbReference>
<sequence>MLWIEGRLLGVFVVCSRSGGRSSRSVSGVFEGEGRGIFHADTHPNALNWSASGVGADAEGIHRAF</sequence>
<organism evidence="1">
    <name type="scientific">Panicum hallii</name>
    <dbReference type="NCBI Taxonomy" id="206008"/>
    <lineage>
        <taxon>Eukaryota</taxon>
        <taxon>Viridiplantae</taxon>
        <taxon>Streptophyta</taxon>
        <taxon>Embryophyta</taxon>
        <taxon>Tracheophyta</taxon>
        <taxon>Spermatophyta</taxon>
        <taxon>Magnoliopsida</taxon>
        <taxon>Liliopsida</taxon>
        <taxon>Poales</taxon>
        <taxon>Poaceae</taxon>
        <taxon>PACMAD clade</taxon>
        <taxon>Panicoideae</taxon>
        <taxon>Panicodae</taxon>
        <taxon>Paniceae</taxon>
        <taxon>Panicinae</taxon>
        <taxon>Panicum</taxon>
        <taxon>Panicum sect. Panicum</taxon>
    </lineage>
</organism>